<evidence type="ECO:0008006" key="5">
    <source>
        <dbReference type="Google" id="ProtNLM"/>
    </source>
</evidence>
<keyword evidence="1" id="KW-0175">Coiled coil</keyword>
<dbReference type="InterPro" id="IPR036869">
    <property type="entry name" value="J_dom_sf"/>
</dbReference>
<name>A0AA36J258_9DINO</name>
<dbReference type="Gene3D" id="1.10.287.110">
    <property type="entry name" value="DnaJ domain"/>
    <property type="match status" value="1"/>
</dbReference>
<comment type="caution">
    <text evidence="3">The sequence shown here is derived from an EMBL/GenBank/DDBJ whole genome shotgun (WGS) entry which is preliminary data.</text>
</comment>
<protein>
    <recommendedName>
        <fullName evidence="5">J domain-containing protein</fullName>
    </recommendedName>
</protein>
<feature type="compositionally biased region" description="Low complexity" evidence="2">
    <location>
        <begin position="159"/>
        <end position="175"/>
    </location>
</feature>
<accession>A0AA36J258</accession>
<keyword evidence="4" id="KW-1185">Reference proteome</keyword>
<evidence type="ECO:0000256" key="2">
    <source>
        <dbReference type="SAM" id="MobiDB-lite"/>
    </source>
</evidence>
<feature type="region of interest" description="Disordered" evidence="2">
    <location>
        <begin position="33"/>
        <end position="67"/>
    </location>
</feature>
<gene>
    <name evidence="3" type="ORF">EVOR1521_LOCUS22079</name>
</gene>
<feature type="coiled-coil region" evidence="1">
    <location>
        <begin position="248"/>
        <end position="380"/>
    </location>
</feature>
<feature type="compositionally biased region" description="Polar residues" evidence="2">
    <location>
        <begin position="56"/>
        <end position="66"/>
    </location>
</feature>
<feature type="region of interest" description="Disordered" evidence="2">
    <location>
        <begin position="104"/>
        <end position="198"/>
    </location>
</feature>
<evidence type="ECO:0000256" key="1">
    <source>
        <dbReference type="SAM" id="Coils"/>
    </source>
</evidence>
<evidence type="ECO:0000313" key="3">
    <source>
        <dbReference type="EMBL" id="CAJ1398238.1"/>
    </source>
</evidence>
<reference evidence="3" key="1">
    <citation type="submission" date="2023-08" db="EMBL/GenBank/DDBJ databases">
        <authorList>
            <person name="Chen Y."/>
            <person name="Shah S."/>
            <person name="Dougan E. K."/>
            <person name="Thang M."/>
            <person name="Chan C."/>
        </authorList>
    </citation>
    <scope>NUCLEOTIDE SEQUENCE</scope>
</reference>
<feature type="region of interest" description="Disordered" evidence="2">
    <location>
        <begin position="1"/>
        <end position="20"/>
    </location>
</feature>
<dbReference type="SUPFAM" id="SSF46565">
    <property type="entry name" value="Chaperone J-domain"/>
    <property type="match status" value="1"/>
</dbReference>
<sequence>MSRSPGPSRRGRSKASADGVTQVVNVLRKTLPNGLRPAASWSPRTTKAETVKRHSATASSKITTVQLAGRKSVAASSFLFNAAPNSLSAATEAAVKDIASEILEVEDGHNVDQPSAPPDPWASSDDEPSPKAAPSRPSPPALHDAARQTQPERGPLANASLSSTAQSSSPPASAEPEVEPVEPRGSRGRSPSAARLHRALSQVQTCASQGKFAEAIQASLPALLGPQEVVDIIGSLCAAWQASIKKQKREHQDAMDAMASEVTSAREKDSPEVWRLLEEIEEKEAEVSEEMQRRAQLEELVSSLDQELQAAQNDLQAVQQRADQWRRLKDDKERELFAQIRKREDAEREVTFLRQSAWLADRTARENATLKKQLQLAEAAAANCKASTLAKQIAEMECGPLRSCRGDARPALKKKLMMKWHPDKQPAPEHVDFATQVMQALQNQPEWNL</sequence>
<dbReference type="Proteomes" id="UP001178507">
    <property type="component" value="Unassembled WGS sequence"/>
</dbReference>
<dbReference type="EMBL" id="CAUJNA010003294">
    <property type="protein sequence ID" value="CAJ1398238.1"/>
    <property type="molecule type" value="Genomic_DNA"/>
</dbReference>
<evidence type="ECO:0000313" key="4">
    <source>
        <dbReference type="Proteomes" id="UP001178507"/>
    </source>
</evidence>
<organism evidence="3 4">
    <name type="scientific">Effrenium voratum</name>
    <dbReference type="NCBI Taxonomy" id="2562239"/>
    <lineage>
        <taxon>Eukaryota</taxon>
        <taxon>Sar</taxon>
        <taxon>Alveolata</taxon>
        <taxon>Dinophyceae</taxon>
        <taxon>Suessiales</taxon>
        <taxon>Symbiodiniaceae</taxon>
        <taxon>Effrenium</taxon>
    </lineage>
</organism>
<proteinExistence type="predicted"/>
<dbReference type="AlphaFoldDB" id="A0AA36J258"/>